<gene>
    <name evidence="3" type="ORF">UFOPK3423_01248</name>
</gene>
<dbReference type="InterPro" id="IPR029016">
    <property type="entry name" value="GAF-like_dom_sf"/>
</dbReference>
<name>A0A6J7E9J2_9ZZZZ</name>
<dbReference type="PANTHER" id="PTHR33744:SF1">
    <property type="entry name" value="DNA-BINDING TRANSCRIPTIONAL ACTIVATOR ADER"/>
    <property type="match status" value="1"/>
</dbReference>
<dbReference type="Gene3D" id="1.10.10.2840">
    <property type="entry name" value="PucR C-terminal helix-turn-helix domain"/>
    <property type="match status" value="1"/>
</dbReference>
<dbReference type="SUPFAM" id="SSF55781">
    <property type="entry name" value="GAF domain-like"/>
    <property type="match status" value="1"/>
</dbReference>
<dbReference type="InterPro" id="IPR025736">
    <property type="entry name" value="PucR_C-HTH_dom"/>
</dbReference>
<protein>
    <submittedName>
        <fullName evidence="3">Unannotated protein</fullName>
    </submittedName>
</protein>
<reference evidence="3" key="1">
    <citation type="submission" date="2020-05" db="EMBL/GenBank/DDBJ databases">
        <authorList>
            <person name="Chiriac C."/>
            <person name="Salcher M."/>
            <person name="Ghai R."/>
            <person name="Kavagutti S V."/>
        </authorList>
    </citation>
    <scope>NUCLEOTIDE SEQUENCE</scope>
</reference>
<dbReference type="PANTHER" id="PTHR33744">
    <property type="entry name" value="CARBOHYDRATE DIACID REGULATOR"/>
    <property type="match status" value="1"/>
</dbReference>
<dbReference type="Pfam" id="PF17853">
    <property type="entry name" value="GGDEF_2"/>
    <property type="match status" value="1"/>
</dbReference>
<dbReference type="Gene3D" id="3.30.450.40">
    <property type="match status" value="1"/>
</dbReference>
<accession>A0A6J7E9J2</accession>
<dbReference type="InterPro" id="IPR051448">
    <property type="entry name" value="CdaR-like_regulators"/>
</dbReference>
<dbReference type="InterPro" id="IPR003018">
    <property type="entry name" value="GAF"/>
</dbReference>
<sequence length="629" mass="67604">MALTAARRPNDDDGPSSIGYPEVVSAFSEVADAINEHTSLDTLLHLVAERICGLLEIRRCSIYLKDAVAGVFRGQVGHADRDIDVAIKRLTAGIEADEFTREILRTQEPVVIVNAQSDPRPVRSAMIGWNIRAMLGVPMILRGEIIGLIFLDNEDLNYDFTAERRDLSQTFANLAAVAISQAQLYVDLRTTMSTVAQQNSMLRRAAALEDRLTNLVLDGANLNQIAAAVTELTGKPCAIHDAEYRRLAHASPGDDAIVPGLFEPAALRNEGLREALAKLTPRRPTVIPAFPAVGLNQRCLVALVRVGDHDWGYLVISEYRRRFGAQDAIVARRTATTIALGLSGKRRAAEADAHGVEALVRDLLHGADERGSLSRRADYHGLAVSEPHHVVLFGPRGGAQASEAIQAQVSAAHVAAAFAEVASQLPVFIAAVDRGAAVIVRWSDEADGQASLGDLAAEVARRLAPDGTVAGAVSGVCRDPADYPGAYEQTAQIIRGISTFGASGHVHVLAAEELGAGRLLLASADRGEADRFVRDTLGPLLTDEEGMRDLFVTLQAFFECGRSVRRAGTALEVHENTIRYRLSRIEQITGLDVASDCDVQLSVQLALLILRLQDRLKAPADAEVVAPAN</sequence>
<dbReference type="Pfam" id="PF13556">
    <property type="entry name" value="HTH_30"/>
    <property type="match status" value="1"/>
</dbReference>
<comment type="similarity">
    <text evidence="1">Belongs to the CdaR family.</text>
</comment>
<dbReference type="InterPro" id="IPR041522">
    <property type="entry name" value="CdaR_GGDEF"/>
</dbReference>
<evidence type="ECO:0000313" key="3">
    <source>
        <dbReference type="EMBL" id="CAB4879807.1"/>
    </source>
</evidence>
<proteinExistence type="inferred from homology"/>
<dbReference type="InterPro" id="IPR042070">
    <property type="entry name" value="PucR_C-HTH_sf"/>
</dbReference>
<dbReference type="EMBL" id="CAFBLQ010000152">
    <property type="protein sequence ID" value="CAB4879807.1"/>
    <property type="molecule type" value="Genomic_DNA"/>
</dbReference>
<organism evidence="3">
    <name type="scientific">freshwater metagenome</name>
    <dbReference type="NCBI Taxonomy" id="449393"/>
    <lineage>
        <taxon>unclassified sequences</taxon>
        <taxon>metagenomes</taxon>
        <taxon>ecological metagenomes</taxon>
    </lineage>
</organism>
<feature type="domain" description="GAF" evidence="2">
    <location>
        <begin position="39"/>
        <end position="189"/>
    </location>
</feature>
<dbReference type="SMART" id="SM00065">
    <property type="entry name" value="GAF"/>
    <property type="match status" value="1"/>
</dbReference>
<dbReference type="AlphaFoldDB" id="A0A6J7E9J2"/>
<evidence type="ECO:0000256" key="1">
    <source>
        <dbReference type="ARBA" id="ARBA00006754"/>
    </source>
</evidence>
<dbReference type="Pfam" id="PF01590">
    <property type="entry name" value="GAF"/>
    <property type="match status" value="1"/>
</dbReference>
<evidence type="ECO:0000259" key="2">
    <source>
        <dbReference type="SMART" id="SM00065"/>
    </source>
</evidence>